<dbReference type="PANTHER" id="PTHR11571">
    <property type="entry name" value="GLUTATHIONE S-TRANSFERASE"/>
    <property type="match status" value="1"/>
</dbReference>
<evidence type="ECO:0000259" key="6">
    <source>
        <dbReference type="PROSITE" id="PS50404"/>
    </source>
</evidence>
<evidence type="ECO:0000256" key="5">
    <source>
        <dbReference type="ARBA" id="ARBA00078118"/>
    </source>
</evidence>
<dbReference type="Pfam" id="PF02798">
    <property type="entry name" value="GST_N"/>
    <property type="match status" value="1"/>
</dbReference>
<dbReference type="OrthoDB" id="414243at2759"/>
<dbReference type="SFLD" id="SFLDG01205">
    <property type="entry name" value="AMPS.1"/>
    <property type="match status" value="1"/>
</dbReference>
<evidence type="ECO:0000256" key="4">
    <source>
        <dbReference type="ARBA" id="ARBA00047960"/>
    </source>
</evidence>
<dbReference type="EC" id="2.5.1.18" evidence="1"/>
<evidence type="ECO:0000313" key="9">
    <source>
        <dbReference type="Proteomes" id="UP000835052"/>
    </source>
</evidence>
<reference evidence="8" key="1">
    <citation type="submission" date="2020-10" db="EMBL/GenBank/DDBJ databases">
        <authorList>
            <person name="Kikuchi T."/>
        </authorList>
    </citation>
    <scope>NUCLEOTIDE SEQUENCE</scope>
    <source>
        <strain evidence="8">NKZ352</strain>
    </source>
</reference>
<dbReference type="PANTHER" id="PTHR11571:SF127">
    <property type="entry name" value="GLUTATHIONE S-TRANSFERASE"/>
    <property type="match status" value="1"/>
</dbReference>
<sequence>MVQYKLYYFPLRGLAEVARQLFALAKVDYEDIQIPVDQWPAKKEEMIFAKMPVLEVDGVQIPQSLAIARFLARKFGYAGKNPVEEALVDALADQYKEFYTEMSDFFYRAAGFKEGDVEEAKTRALLPARERFFAFLSKFLKKSKSGFLVDGGLTYADLIIVDNATSLINLYPDYLKGYPEIQAWYDKVVSVPAIKARIASRPKTTA</sequence>
<dbReference type="PROSITE" id="PS50404">
    <property type="entry name" value="GST_NTER"/>
    <property type="match status" value="1"/>
</dbReference>
<gene>
    <name evidence="8" type="ORF">CAUJ_LOCUS11686</name>
</gene>
<dbReference type="InterPro" id="IPR036282">
    <property type="entry name" value="Glutathione-S-Trfase_C_sf"/>
</dbReference>
<evidence type="ECO:0000259" key="7">
    <source>
        <dbReference type="PROSITE" id="PS50405"/>
    </source>
</evidence>
<dbReference type="Pfam" id="PF14497">
    <property type="entry name" value="GST_C_3"/>
    <property type="match status" value="1"/>
</dbReference>
<dbReference type="InterPro" id="IPR004046">
    <property type="entry name" value="GST_C"/>
</dbReference>
<dbReference type="InterPro" id="IPR050213">
    <property type="entry name" value="GST_superfamily"/>
</dbReference>
<dbReference type="SFLD" id="SFLDG00363">
    <property type="entry name" value="AMPS_(cytGST):_Alpha-__Mu-__Pi"/>
    <property type="match status" value="1"/>
</dbReference>
<feature type="domain" description="GST C-terminal" evidence="7">
    <location>
        <begin position="81"/>
        <end position="206"/>
    </location>
</feature>
<dbReference type="GO" id="GO:0005737">
    <property type="term" value="C:cytoplasm"/>
    <property type="evidence" value="ECO:0007669"/>
    <property type="project" value="UniProtKB-ARBA"/>
</dbReference>
<feature type="domain" description="GST N-terminal" evidence="6">
    <location>
        <begin position="2"/>
        <end position="79"/>
    </location>
</feature>
<evidence type="ECO:0000256" key="2">
    <source>
        <dbReference type="ARBA" id="ARBA00022679"/>
    </source>
</evidence>
<dbReference type="CDD" id="cd03192">
    <property type="entry name" value="GST_C_Sigma_like"/>
    <property type="match status" value="1"/>
</dbReference>
<protein>
    <recommendedName>
        <fullName evidence="1">glutathione transferase</fullName>
        <ecNumber evidence="1">2.5.1.18</ecNumber>
    </recommendedName>
    <alternativeName>
        <fullName evidence="5">GST class-sigma</fullName>
    </alternativeName>
</protein>
<dbReference type="Gene3D" id="1.20.1050.10">
    <property type="match status" value="1"/>
</dbReference>
<dbReference type="InterPro" id="IPR036249">
    <property type="entry name" value="Thioredoxin-like_sf"/>
</dbReference>
<comment type="caution">
    <text evidence="8">The sequence shown here is derived from an EMBL/GenBank/DDBJ whole genome shotgun (WGS) entry which is preliminary data.</text>
</comment>
<dbReference type="SUPFAM" id="SSF52833">
    <property type="entry name" value="Thioredoxin-like"/>
    <property type="match status" value="1"/>
</dbReference>
<dbReference type="CDD" id="cd03039">
    <property type="entry name" value="GST_N_Sigma_like"/>
    <property type="match status" value="1"/>
</dbReference>
<name>A0A8S1HLB8_9PELO</name>
<dbReference type="InterPro" id="IPR004045">
    <property type="entry name" value="Glutathione_S-Trfase_N"/>
</dbReference>
<dbReference type="FunFam" id="3.40.30.10:FF:000189">
    <property type="entry name" value="Glutathione S-Transferase"/>
    <property type="match status" value="1"/>
</dbReference>
<dbReference type="AlphaFoldDB" id="A0A8S1HLB8"/>
<keyword evidence="9" id="KW-1185">Reference proteome</keyword>
<dbReference type="PROSITE" id="PS50405">
    <property type="entry name" value="GST_CTER"/>
    <property type="match status" value="1"/>
</dbReference>
<comment type="catalytic activity">
    <reaction evidence="4">
        <text>RX + glutathione = an S-substituted glutathione + a halide anion + H(+)</text>
        <dbReference type="Rhea" id="RHEA:16437"/>
        <dbReference type="ChEBI" id="CHEBI:15378"/>
        <dbReference type="ChEBI" id="CHEBI:16042"/>
        <dbReference type="ChEBI" id="CHEBI:17792"/>
        <dbReference type="ChEBI" id="CHEBI:57925"/>
        <dbReference type="ChEBI" id="CHEBI:90779"/>
        <dbReference type="EC" id="2.5.1.18"/>
    </reaction>
</comment>
<dbReference type="EMBL" id="CAJGYM010000060">
    <property type="protein sequence ID" value="CAD6195767.1"/>
    <property type="molecule type" value="Genomic_DNA"/>
</dbReference>
<evidence type="ECO:0000313" key="8">
    <source>
        <dbReference type="EMBL" id="CAD6195767.1"/>
    </source>
</evidence>
<keyword evidence="2" id="KW-0808">Transferase</keyword>
<organism evidence="8 9">
    <name type="scientific">Caenorhabditis auriculariae</name>
    <dbReference type="NCBI Taxonomy" id="2777116"/>
    <lineage>
        <taxon>Eukaryota</taxon>
        <taxon>Metazoa</taxon>
        <taxon>Ecdysozoa</taxon>
        <taxon>Nematoda</taxon>
        <taxon>Chromadorea</taxon>
        <taxon>Rhabditida</taxon>
        <taxon>Rhabditina</taxon>
        <taxon>Rhabditomorpha</taxon>
        <taxon>Rhabditoidea</taxon>
        <taxon>Rhabditidae</taxon>
        <taxon>Peloderinae</taxon>
        <taxon>Caenorhabditis</taxon>
    </lineage>
</organism>
<evidence type="ECO:0000256" key="3">
    <source>
        <dbReference type="ARBA" id="ARBA00038317"/>
    </source>
</evidence>
<dbReference type="GO" id="GO:0006749">
    <property type="term" value="P:glutathione metabolic process"/>
    <property type="evidence" value="ECO:0007669"/>
    <property type="project" value="TreeGrafter"/>
</dbReference>
<dbReference type="Gene3D" id="3.40.30.10">
    <property type="entry name" value="Glutaredoxin"/>
    <property type="match status" value="1"/>
</dbReference>
<proteinExistence type="inferred from homology"/>
<dbReference type="SUPFAM" id="SSF47616">
    <property type="entry name" value="GST C-terminal domain-like"/>
    <property type="match status" value="1"/>
</dbReference>
<dbReference type="GO" id="GO:0004364">
    <property type="term" value="F:glutathione transferase activity"/>
    <property type="evidence" value="ECO:0007669"/>
    <property type="project" value="UniProtKB-EC"/>
</dbReference>
<dbReference type="Proteomes" id="UP000835052">
    <property type="component" value="Unassembled WGS sequence"/>
</dbReference>
<dbReference type="InterPro" id="IPR040079">
    <property type="entry name" value="Glutathione_S-Trfase"/>
</dbReference>
<evidence type="ECO:0000256" key="1">
    <source>
        <dbReference type="ARBA" id="ARBA00012452"/>
    </source>
</evidence>
<dbReference type="SFLD" id="SFLDS00019">
    <property type="entry name" value="Glutathione_Transferase_(cytos"/>
    <property type="match status" value="1"/>
</dbReference>
<dbReference type="InterPro" id="IPR010987">
    <property type="entry name" value="Glutathione-S-Trfase_C-like"/>
</dbReference>
<dbReference type="FunFam" id="1.20.1050.10:FF:000031">
    <property type="entry name" value="Glutathione S-Transferase"/>
    <property type="match status" value="1"/>
</dbReference>
<accession>A0A8S1HLB8</accession>
<comment type="similarity">
    <text evidence="3">Belongs to the GST superfamily. Sigma family.</text>
</comment>